<evidence type="ECO:0000256" key="1">
    <source>
        <dbReference type="SAM" id="MobiDB-lite"/>
    </source>
</evidence>
<dbReference type="AlphaFoldDB" id="A0A1B6KUZ3"/>
<accession>A0A1B6KUZ3</accession>
<evidence type="ECO:0000313" key="2">
    <source>
        <dbReference type="EMBL" id="JAT15265.1"/>
    </source>
</evidence>
<reference evidence="2" key="1">
    <citation type="submission" date="2015-11" db="EMBL/GenBank/DDBJ databases">
        <title>De novo transcriptome assembly of four potential Pierce s Disease insect vectors from Arizona vineyards.</title>
        <authorList>
            <person name="Tassone E.E."/>
        </authorList>
    </citation>
    <scope>NUCLEOTIDE SEQUENCE</scope>
</reference>
<feature type="non-terminal residue" evidence="2">
    <location>
        <position position="103"/>
    </location>
</feature>
<organism evidence="2">
    <name type="scientific">Graphocephala atropunctata</name>
    <dbReference type="NCBI Taxonomy" id="36148"/>
    <lineage>
        <taxon>Eukaryota</taxon>
        <taxon>Metazoa</taxon>
        <taxon>Ecdysozoa</taxon>
        <taxon>Arthropoda</taxon>
        <taxon>Hexapoda</taxon>
        <taxon>Insecta</taxon>
        <taxon>Pterygota</taxon>
        <taxon>Neoptera</taxon>
        <taxon>Paraneoptera</taxon>
        <taxon>Hemiptera</taxon>
        <taxon>Auchenorrhyncha</taxon>
        <taxon>Membracoidea</taxon>
        <taxon>Cicadellidae</taxon>
        <taxon>Cicadellinae</taxon>
        <taxon>Cicadellini</taxon>
        <taxon>Graphocephala</taxon>
    </lineage>
</organism>
<dbReference type="EMBL" id="GEBQ01024712">
    <property type="protein sequence ID" value="JAT15265.1"/>
    <property type="molecule type" value="Transcribed_RNA"/>
</dbReference>
<sequence>MSRRPRRWLPDQLKYKINSNIEMDNPSESPKPLDDAQEDIEKPMKKVQLKSEQEKIEDQKKSPNWLTQFIQKCWSCLLACFRAVLNFIYNLVCESVPEKIPQL</sequence>
<gene>
    <name evidence="2" type="ORF">g.52273</name>
</gene>
<protein>
    <submittedName>
        <fullName evidence="2">Uncharacterized protein</fullName>
    </submittedName>
</protein>
<feature type="region of interest" description="Disordered" evidence="1">
    <location>
        <begin position="19"/>
        <end position="55"/>
    </location>
</feature>
<name>A0A1B6KUZ3_9HEMI</name>
<proteinExistence type="predicted"/>
<feature type="compositionally biased region" description="Polar residues" evidence="1">
    <location>
        <begin position="19"/>
        <end position="28"/>
    </location>
</feature>
<feature type="compositionally biased region" description="Basic and acidic residues" evidence="1">
    <location>
        <begin position="31"/>
        <end position="55"/>
    </location>
</feature>